<comment type="similarity">
    <text evidence="1 6 7">Belongs to the peptidase S8 family.</text>
</comment>
<dbReference type="PROSITE" id="PS00137">
    <property type="entry name" value="SUBTILASE_HIS"/>
    <property type="match status" value="1"/>
</dbReference>
<protein>
    <recommendedName>
        <fullName evidence="8">P/Homo B domain-containing protein</fullName>
    </recommendedName>
</protein>
<keyword evidence="3 6" id="KW-0378">Hydrolase</keyword>
<feature type="active site" description="Charge relay system" evidence="5 6">
    <location>
        <position position="435"/>
    </location>
</feature>
<dbReference type="Pfam" id="PF00082">
    <property type="entry name" value="Peptidase_S8"/>
    <property type="match status" value="1"/>
</dbReference>
<accession>A0A2S8GL39</accession>
<evidence type="ECO:0000256" key="7">
    <source>
        <dbReference type="RuleBase" id="RU003355"/>
    </source>
</evidence>
<dbReference type="InterPro" id="IPR036852">
    <property type="entry name" value="Peptidase_S8/S53_dom_sf"/>
</dbReference>
<feature type="domain" description="P/Homo B" evidence="8">
    <location>
        <begin position="699"/>
        <end position="839"/>
    </location>
</feature>
<feature type="active site" description="Charge relay system" evidence="5 6">
    <location>
        <position position="269"/>
    </location>
</feature>
<dbReference type="Proteomes" id="UP000237819">
    <property type="component" value="Unassembled WGS sequence"/>
</dbReference>
<dbReference type="InterPro" id="IPR023828">
    <property type="entry name" value="Peptidase_S8_Ser-AS"/>
</dbReference>
<dbReference type="InterPro" id="IPR023827">
    <property type="entry name" value="Peptidase_S8_Asp-AS"/>
</dbReference>
<dbReference type="InterPro" id="IPR051048">
    <property type="entry name" value="Peptidase_S8/S53_subtilisin"/>
</dbReference>
<evidence type="ECO:0000256" key="3">
    <source>
        <dbReference type="ARBA" id="ARBA00022801"/>
    </source>
</evidence>
<evidence type="ECO:0000259" key="8">
    <source>
        <dbReference type="PROSITE" id="PS51829"/>
    </source>
</evidence>
<sequence>MSIFRRYALTKIQPRPKKNSPPAASFGQVERLEVRELFASDTASFLSPIWFEQFSTSAHSQIDAGNATFAESTTQVVWENTTLDVYNDEWIIQLDASIAASIATLTDVTTLLDASTMQFEIIGGLGLSGQLLIRTFNAEISAVTDWLAGQSIVATYEPNALLPTHLATNDAQADSLWGLDNQGQTGGTIDADIDAPEAWEITTGNPNVVIAVIDTGVDYTHPDLINSMWVNPGEIAGDGIDNDGNGFVDDVYGYDFLNNDGDPMDDNMHGTHVAGTIAAEGNNGQGVVGVASNASIMALKFLSASGSGSTADAVRALNYATMMKKLYGVNVVATNNSWGGGEYSSALYSAIKASGDENILFVAAAGNEGTNNDVTPQYPANYGLDNVISVAATDANDQLASFSNYGAGSVDIAAPGVGIVSTITRGRYLSLSGTSMAAPHVSGVIALAYAVNPSATMDQIKAAILSGADSVSGLQGKVATGGRLNALGTLQQLNFSVTDASIAEDASIDAPISDFTIDFSGDFDPSTVAPADFLVNGQAADSLTVVDGNTITFHFSQSPITAQGVQRMELLAGSVARTGDGLQLTAFLREFYYDAAKLTVNDVNIADGATLHDLPKYLDLTFSEAIDPATLTAADLRLSSGSVWKVELLDDQTARFWLQLPYDNGSVSYDLAAGAVTDLHGNSGVGISGQFTIDLSDIAVYQTTGPITLPTYGTLDIPLTISDNLKIADADIWLDIDHTWDSDLTVVLIAPNGTQITLFSAVGGSGDGFKGTILDDDATTSISGASAPFTGRFRPSGNLSLLEGMSTAGTWTLRVTDAFAADVGTLNLFSIHFSVTSPLEIDPLDDVAIHHSQESVDVSVATSPGAAVSAAVLEDVNADVRWNAQTQQLTITPPANFVGQFTVRVSAIRGDETVWEDFVISVTNEAVGLEAIADQSLEQGESLELPLTIENLDGDPLTYIVTAIDADGNLVAAQIVDGQFRFDSTDVAVGAVQVAISVSDRVSTATQSFSIDVTAPIVVDPLPSEFAGRTGVALEIDLSQYDFAQGAIRFEVTTPSSGSSSAAANFGIVQDAWLEKTNFAYNSQRQGEKYLKTSNGQWYFTTTDGEHALLHAWKGSFVRSPVIATLDKAYYDDPRLFYKFAPAPIADIDVSLDATTGKLMVTPRDGFAGRVTLTVTAIGSSGTVVRTIDVVFAEKSLELDSIPDDQFPTGETRYVLDLRDYLSGDDSAKLSVAATGVADAAAFEADQKANFVNDPFLSRTNYAYNAYGLQEKFIRDVNYQWYYIIKDGENALVYVWNDEMGEGEPIATLDAAYYDDPSRLVTAVESSVGVTAKIENGQLIVDRPADFVGEVVVTIAATNGKTSVSQAFRLSAATPAVSSFSTIVDLSSVAVETTPASAVVTSVVASSVTAAPIIPTIQAQVAAIAAEVALRFGGEIDALAESRTTAYLEVKQSRTLGASISQKSDRLADLAAVKMAQNERLSTPTIVEAMDAWGDQIAQQLAQPEATYSVEADDLFSTLDQDDFELPEV</sequence>
<evidence type="ECO:0000256" key="2">
    <source>
        <dbReference type="ARBA" id="ARBA00022670"/>
    </source>
</evidence>
<dbReference type="OrthoDB" id="252653at2"/>
<dbReference type="InterPro" id="IPR015500">
    <property type="entry name" value="Peptidase_S8_subtilisin-rel"/>
</dbReference>
<dbReference type="PROSITE" id="PS00138">
    <property type="entry name" value="SUBTILASE_SER"/>
    <property type="match status" value="1"/>
</dbReference>
<evidence type="ECO:0000256" key="4">
    <source>
        <dbReference type="ARBA" id="ARBA00022825"/>
    </source>
</evidence>
<dbReference type="GO" id="GO:0006508">
    <property type="term" value="P:proteolysis"/>
    <property type="evidence" value="ECO:0007669"/>
    <property type="project" value="UniProtKB-KW"/>
</dbReference>
<dbReference type="InterPro" id="IPR022398">
    <property type="entry name" value="Peptidase_S8_His-AS"/>
</dbReference>
<evidence type="ECO:0000313" key="10">
    <source>
        <dbReference type="Proteomes" id="UP000237819"/>
    </source>
</evidence>
<dbReference type="InterPro" id="IPR000209">
    <property type="entry name" value="Peptidase_S8/S53_dom"/>
</dbReference>
<dbReference type="PANTHER" id="PTHR43399:SF4">
    <property type="entry name" value="CELL WALL-ASSOCIATED PROTEASE"/>
    <property type="match status" value="1"/>
</dbReference>
<dbReference type="Gene3D" id="2.60.120.260">
    <property type="entry name" value="Galactose-binding domain-like"/>
    <property type="match status" value="1"/>
</dbReference>
<dbReference type="SUPFAM" id="SSF49785">
    <property type="entry name" value="Galactose-binding domain-like"/>
    <property type="match status" value="1"/>
</dbReference>
<comment type="caution">
    <text evidence="9">The sequence shown here is derived from an EMBL/GenBank/DDBJ whole genome shotgun (WGS) entry which is preliminary data.</text>
</comment>
<evidence type="ECO:0000256" key="1">
    <source>
        <dbReference type="ARBA" id="ARBA00011073"/>
    </source>
</evidence>
<dbReference type="InterPro" id="IPR034204">
    <property type="entry name" value="PfSUB1-like_cat_dom"/>
</dbReference>
<evidence type="ECO:0000256" key="5">
    <source>
        <dbReference type="PIRSR" id="PIRSR615500-1"/>
    </source>
</evidence>
<reference evidence="9 10" key="1">
    <citation type="submission" date="2018-02" db="EMBL/GenBank/DDBJ databases">
        <title>Comparative genomes isolates from brazilian mangrove.</title>
        <authorList>
            <person name="Araujo J.E."/>
            <person name="Taketani R.G."/>
            <person name="Silva M.C.P."/>
            <person name="Loureco M.V."/>
            <person name="Andreote F.D."/>
        </authorList>
    </citation>
    <scope>NUCLEOTIDE SEQUENCE [LARGE SCALE GENOMIC DNA]</scope>
    <source>
        <strain evidence="9 10">Nap-Phe MGV</strain>
    </source>
</reference>
<gene>
    <name evidence="9" type="ORF">C5Y93_16610</name>
</gene>
<keyword evidence="4 6" id="KW-0720">Serine protease</keyword>
<proteinExistence type="inferred from homology"/>
<dbReference type="GO" id="GO:0004252">
    <property type="term" value="F:serine-type endopeptidase activity"/>
    <property type="evidence" value="ECO:0007669"/>
    <property type="project" value="UniProtKB-UniRule"/>
</dbReference>
<dbReference type="SUPFAM" id="SSF52743">
    <property type="entry name" value="Subtilisin-like"/>
    <property type="match status" value="1"/>
</dbReference>
<name>A0A2S8GL39_9BACT</name>
<feature type="active site" description="Charge relay system" evidence="5 6">
    <location>
        <position position="214"/>
    </location>
</feature>
<dbReference type="Pfam" id="PF01483">
    <property type="entry name" value="P_proprotein"/>
    <property type="match status" value="1"/>
</dbReference>
<dbReference type="PROSITE" id="PS51829">
    <property type="entry name" value="P_HOMO_B"/>
    <property type="match status" value="1"/>
</dbReference>
<organism evidence="9 10">
    <name type="scientific">Blastopirellula marina</name>
    <dbReference type="NCBI Taxonomy" id="124"/>
    <lineage>
        <taxon>Bacteria</taxon>
        <taxon>Pseudomonadati</taxon>
        <taxon>Planctomycetota</taxon>
        <taxon>Planctomycetia</taxon>
        <taxon>Pirellulales</taxon>
        <taxon>Pirellulaceae</taxon>
        <taxon>Blastopirellula</taxon>
    </lineage>
</organism>
<dbReference type="RefSeq" id="WP_105336554.1">
    <property type="nucleotide sequence ID" value="NZ_PUHZ01000016.1"/>
</dbReference>
<dbReference type="PRINTS" id="PR00723">
    <property type="entry name" value="SUBTILISIN"/>
</dbReference>
<keyword evidence="2 6" id="KW-0645">Protease</keyword>
<dbReference type="Gene3D" id="3.40.50.200">
    <property type="entry name" value="Peptidase S8/S53 domain"/>
    <property type="match status" value="1"/>
</dbReference>
<dbReference type="EMBL" id="PUHZ01000016">
    <property type="protein sequence ID" value="PQO45153.1"/>
    <property type="molecule type" value="Genomic_DNA"/>
</dbReference>
<dbReference type="CDD" id="cd07473">
    <property type="entry name" value="Peptidases_S8_Subtilisin_like"/>
    <property type="match status" value="1"/>
</dbReference>
<dbReference type="PROSITE" id="PS51892">
    <property type="entry name" value="SUBTILASE"/>
    <property type="match status" value="1"/>
</dbReference>
<dbReference type="PROSITE" id="PS00136">
    <property type="entry name" value="SUBTILASE_ASP"/>
    <property type="match status" value="1"/>
</dbReference>
<evidence type="ECO:0000256" key="6">
    <source>
        <dbReference type="PROSITE-ProRule" id="PRU01240"/>
    </source>
</evidence>
<dbReference type="PANTHER" id="PTHR43399">
    <property type="entry name" value="SUBTILISIN-RELATED"/>
    <property type="match status" value="1"/>
</dbReference>
<dbReference type="InterPro" id="IPR002884">
    <property type="entry name" value="P_dom"/>
</dbReference>
<evidence type="ECO:0000313" key="9">
    <source>
        <dbReference type="EMBL" id="PQO45153.1"/>
    </source>
</evidence>
<dbReference type="InterPro" id="IPR008979">
    <property type="entry name" value="Galactose-bd-like_sf"/>
</dbReference>